<feature type="domain" description="GxGYxYP putative glycoside hydrolase third N-terminal" evidence="2">
    <location>
        <begin position="2"/>
        <end position="83"/>
    </location>
</feature>
<comment type="caution">
    <text evidence="3">The sequence shown here is derived from an EMBL/GenBank/DDBJ whole genome shotgun (WGS) entry which is preliminary data.</text>
</comment>
<dbReference type="STRING" id="1121305.CLCOL_20550"/>
<dbReference type="EMBL" id="LTBB01000011">
    <property type="protein sequence ID" value="KYH28329.1"/>
    <property type="molecule type" value="Genomic_DNA"/>
</dbReference>
<dbReference type="InterPro" id="IPR038410">
    <property type="entry name" value="GxGYxYP_C_sf"/>
</dbReference>
<evidence type="ECO:0000313" key="4">
    <source>
        <dbReference type="Proteomes" id="UP000075374"/>
    </source>
</evidence>
<protein>
    <submittedName>
        <fullName evidence="3">Uncharacterized protein</fullName>
    </submittedName>
</protein>
<evidence type="ECO:0000259" key="2">
    <source>
        <dbReference type="Pfam" id="PF20958"/>
    </source>
</evidence>
<name>A0A151AKZ8_9CLOT</name>
<dbReference type="PATRIC" id="fig|1121305.3.peg.2061"/>
<feature type="domain" description="GxGYxYP putative glycoside hydrolase C-terminal" evidence="1">
    <location>
        <begin position="103"/>
        <end position="187"/>
    </location>
</feature>
<dbReference type="Pfam" id="PF14323">
    <property type="entry name" value="GxGYxYP_C"/>
    <property type="match status" value="1"/>
</dbReference>
<reference evidence="3 4" key="1">
    <citation type="submission" date="2016-02" db="EMBL/GenBank/DDBJ databases">
        <title>Genome sequence of Clostridium colicanis DSM 13634.</title>
        <authorList>
            <person name="Poehlein A."/>
            <person name="Daniel R."/>
        </authorList>
    </citation>
    <scope>NUCLEOTIDE SEQUENCE [LARGE SCALE GENOMIC DNA]</scope>
    <source>
        <strain evidence="3 4">DSM 13634</strain>
    </source>
</reference>
<dbReference type="PANTHER" id="PTHR37321:SF1">
    <property type="entry name" value="EXPORTED PROTEIN"/>
    <property type="match status" value="1"/>
</dbReference>
<evidence type="ECO:0000259" key="1">
    <source>
        <dbReference type="Pfam" id="PF14323"/>
    </source>
</evidence>
<dbReference type="InterPro" id="IPR025832">
    <property type="entry name" value="GxGYxYP_C"/>
</dbReference>
<evidence type="ECO:0000313" key="3">
    <source>
        <dbReference type="EMBL" id="KYH28329.1"/>
    </source>
</evidence>
<dbReference type="Pfam" id="PF20958">
    <property type="entry name" value="GxGYxYP_N_3rd"/>
    <property type="match status" value="1"/>
</dbReference>
<accession>A0A151AKZ8</accession>
<dbReference type="PANTHER" id="PTHR37321">
    <property type="entry name" value="EXPORTED PROTEIN-RELATED"/>
    <property type="match status" value="1"/>
</dbReference>
<gene>
    <name evidence="3" type="ORF">CLCOL_20550</name>
</gene>
<sequence length="199" mass="22457">MVIQLSPDKAAPLRDYAIMTKSLVFYENIVNKTDFRSKVFSSMNGNAACLGWGPDEFINVSTASKYGVSVVAADWSYNLTTLSAFPLKSIPKKALPSIKKEDNVHYVTFLMSDGDNQQWNLGNNYSNYKWFGNPNRDGLKLGWSMSPSLYYLAPTVFQMYYQSISNEKVENNFIVPPSGNGYIFQANLIKVNWAHSLMN</sequence>
<proteinExistence type="predicted"/>
<dbReference type="InterPro" id="IPR048309">
    <property type="entry name" value="GxGYxYP_N_3rd"/>
</dbReference>
<organism evidence="3 4">
    <name type="scientific">Clostridium colicanis DSM 13634</name>
    <dbReference type="NCBI Taxonomy" id="1121305"/>
    <lineage>
        <taxon>Bacteria</taxon>
        <taxon>Bacillati</taxon>
        <taxon>Bacillota</taxon>
        <taxon>Clostridia</taxon>
        <taxon>Eubacteriales</taxon>
        <taxon>Clostridiaceae</taxon>
        <taxon>Clostridium</taxon>
    </lineage>
</organism>
<dbReference type="Proteomes" id="UP000075374">
    <property type="component" value="Unassembled WGS sequence"/>
</dbReference>
<dbReference type="Gene3D" id="3.20.20.490">
    <property type="entry name" value="GxGYxYP glycoside hydrolase, C-terminal domain"/>
    <property type="match status" value="1"/>
</dbReference>
<keyword evidence="4" id="KW-1185">Reference proteome</keyword>
<dbReference type="AlphaFoldDB" id="A0A151AKZ8"/>